<keyword evidence="2" id="KW-1185">Reference proteome</keyword>
<dbReference type="HOGENOM" id="CLU_1553096_0_0_7"/>
<proteinExistence type="predicted"/>
<gene>
    <name evidence="1" type="ORF">GSUB_13720</name>
</gene>
<accession>A0A0B5FJ72</accession>
<sequence>MTTEAKAIHNFWKMTGSHFLSIRIFLGFFLAGILGLAATAVEAQEEGISEQFRIEERPGGRGNLLNLFFGSPPELPTDRGKLIIQAFRDDNGNNRRDPGERSLHGEIVCTVDEIEYQVPAFIPGLDLSGHYEVSCEGEDYLPMLLEQQIFIERRGQIIRIEVPCQYLGPPEE</sequence>
<dbReference type="EMBL" id="CP010311">
    <property type="protein sequence ID" value="AJF07413.1"/>
    <property type="molecule type" value="Genomic_DNA"/>
</dbReference>
<evidence type="ECO:0000313" key="2">
    <source>
        <dbReference type="Proteomes" id="UP000035036"/>
    </source>
</evidence>
<evidence type="ECO:0000313" key="1">
    <source>
        <dbReference type="EMBL" id="AJF07413.1"/>
    </source>
</evidence>
<dbReference type="AlphaFoldDB" id="A0A0B5FJ72"/>
<dbReference type="Proteomes" id="UP000035036">
    <property type="component" value="Chromosome"/>
</dbReference>
<reference evidence="1 2" key="1">
    <citation type="journal article" date="2015" name="Genome Announc.">
        <title>Genomes of Geoalkalibacter ferrihydriticus Z-0531T and Geoalkalibacter subterraneus Red1T, Two Haloalkaliphilic Metal-Reducing Deltaproteobacteria.</title>
        <authorList>
            <person name="Badalamenti J.P."/>
            <person name="Krajmalnik-Brown R."/>
            <person name="Torres C.I."/>
            <person name="Bond D.R."/>
        </authorList>
    </citation>
    <scope>NUCLEOTIDE SEQUENCE [LARGE SCALE GENOMIC DNA]</scope>
    <source>
        <strain evidence="1 2">Red1</strain>
    </source>
</reference>
<name>A0A0B5FJ72_9BACT</name>
<dbReference type="KEGG" id="gsb:GSUB_13720"/>
<organism evidence="1 2">
    <name type="scientific">Geoalkalibacter subterraneus</name>
    <dbReference type="NCBI Taxonomy" id="483547"/>
    <lineage>
        <taxon>Bacteria</taxon>
        <taxon>Pseudomonadati</taxon>
        <taxon>Thermodesulfobacteriota</taxon>
        <taxon>Desulfuromonadia</taxon>
        <taxon>Desulfuromonadales</taxon>
        <taxon>Geoalkalibacteraceae</taxon>
        <taxon>Geoalkalibacter</taxon>
    </lineage>
</organism>
<protein>
    <submittedName>
        <fullName evidence="1">Uncharacterized protein</fullName>
    </submittedName>
</protein>